<dbReference type="Proteomes" id="UP000244224">
    <property type="component" value="Unassembled WGS sequence"/>
</dbReference>
<dbReference type="PROSITE" id="PS51084">
    <property type="entry name" value="HIT_2"/>
    <property type="match status" value="1"/>
</dbReference>
<dbReference type="GO" id="GO:0003824">
    <property type="term" value="F:catalytic activity"/>
    <property type="evidence" value="ECO:0007669"/>
    <property type="project" value="InterPro"/>
</dbReference>
<sequence>MPYTYDPQNIFARILRGEIPNRTVLETAHTLAFHDIAPQAPVHVLVIPKGAYVTYDHFARDASDAEIADFHRTVAKVCALLGIQPGEGGEGFRAITNAGEHGVQEVPHFHLHILGGRPMGRMVARAEG</sequence>
<dbReference type="InterPro" id="IPR001310">
    <property type="entry name" value="Histidine_triad_HIT"/>
</dbReference>
<feature type="domain" description="HIT" evidence="4">
    <location>
        <begin position="10"/>
        <end position="124"/>
    </location>
</feature>
<feature type="active site" description="Tele-AMP-histidine intermediate" evidence="1">
    <location>
        <position position="110"/>
    </location>
</feature>
<accession>A0A2T6B4C3</accession>
<evidence type="ECO:0000256" key="1">
    <source>
        <dbReference type="PIRSR" id="PIRSR601310-1"/>
    </source>
</evidence>
<gene>
    <name evidence="5" type="ORF">C8N34_10420</name>
</gene>
<dbReference type="InterPro" id="IPR019808">
    <property type="entry name" value="Histidine_triad_CS"/>
</dbReference>
<dbReference type="RefSeq" id="WP_054303094.1">
    <property type="nucleotide sequence ID" value="NZ_QBKP01000004.1"/>
</dbReference>
<proteinExistence type="predicted"/>
<organism evidence="5 6">
    <name type="scientific">Gemmobacter caeni</name>
    <dbReference type="NCBI Taxonomy" id="589035"/>
    <lineage>
        <taxon>Bacteria</taxon>
        <taxon>Pseudomonadati</taxon>
        <taxon>Pseudomonadota</taxon>
        <taxon>Alphaproteobacteria</taxon>
        <taxon>Rhodobacterales</taxon>
        <taxon>Paracoccaceae</taxon>
        <taxon>Gemmobacter</taxon>
    </lineage>
</organism>
<reference evidence="5 6" key="1">
    <citation type="submission" date="2018-04" db="EMBL/GenBank/DDBJ databases">
        <title>Genomic Encyclopedia of Archaeal and Bacterial Type Strains, Phase II (KMG-II): from individual species to whole genera.</title>
        <authorList>
            <person name="Goeker M."/>
        </authorList>
    </citation>
    <scope>NUCLEOTIDE SEQUENCE [LARGE SCALE GENOMIC DNA]</scope>
    <source>
        <strain evidence="5 6">DSM 21823</strain>
    </source>
</reference>
<evidence type="ECO:0000256" key="3">
    <source>
        <dbReference type="PROSITE-ProRule" id="PRU00464"/>
    </source>
</evidence>
<name>A0A2T6B4C3_9RHOB</name>
<dbReference type="InterPro" id="IPR011146">
    <property type="entry name" value="HIT-like"/>
</dbReference>
<feature type="short sequence motif" description="Histidine triad motif" evidence="2 3">
    <location>
        <begin position="108"/>
        <end position="112"/>
    </location>
</feature>
<evidence type="ECO:0000313" key="5">
    <source>
        <dbReference type="EMBL" id="PTX50904.1"/>
    </source>
</evidence>
<dbReference type="PRINTS" id="PR00332">
    <property type="entry name" value="HISTRIAD"/>
</dbReference>
<evidence type="ECO:0000259" key="4">
    <source>
        <dbReference type="PROSITE" id="PS51084"/>
    </source>
</evidence>
<dbReference type="EMBL" id="QBKP01000004">
    <property type="protein sequence ID" value="PTX50904.1"/>
    <property type="molecule type" value="Genomic_DNA"/>
</dbReference>
<dbReference type="PANTHER" id="PTHR23089">
    <property type="entry name" value="HISTIDINE TRIAD HIT PROTEIN"/>
    <property type="match status" value="1"/>
</dbReference>
<evidence type="ECO:0000313" key="6">
    <source>
        <dbReference type="Proteomes" id="UP000244224"/>
    </source>
</evidence>
<protein>
    <submittedName>
        <fullName evidence="5">Histidine triad (HIT) family protein</fullName>
    </submittedName>
</protein>
<dbReference type="AlphaFoldDB" id="A0A2T6B4C3"/>
<keyword evidence="6" id="KW-1185">Reference proteome</keyword>
<evidence type="ECO:0000256" key="2">
    <source>
        <dbReference type="PIRSR" id="PIRSR601310-3"/>
    </source>
</evidence>
<dbReference type="Gene3D" id="3.30.428.10">
    <property type="entry name" value="HIT-like"/>
    <property type="match status" value="1"/>
</dbReference>
<dbReference type="PROSITE" id="PS00892">
    <property type="entry name" value="HIT_1"/>
    <property type="match status" value="1"/>
</dbReference>
<dbReference type="Pfam" id="PF01230">
    <property type="entry name" value="HIT"/>
    <property type="match status" value="1"/>
</dbReference>
<dbReference type="SUPFAM" id="SSF54197">
    <property type="entry name" value="HIT-like"/>
    <property type="match status" value="1"/>
</dbReference>
<dbReference type="OrthoDB" id="9784774at2"/>
<dbReference type="InterPro" id="IPR036265">
    <property type="entry name" value="HIT-like_sf"/>
</dbReference>
<comment type="caution">
    <text evidence="5">The sequence shown here is derived from an EMBL/GenBank/DDBJ whole genome shotgun (WGS) entry which is preliminary data.</text>
</comment>